<dbReference type="Proteomes" id="UP000008021">
    <property type="component" value="Chromosome 4"/>
</dbReference>
<dbReference type="EnsemblPlants" id="OMERI04G05730.1">
    <property type="protein sequence ID" value="OMERI04G05730.1"/>
    <property type="gene ID" value="OMERI04G05730"/>
</dbReference>
<dbReference type="Gramene" id="OMERI04G05730.1">
    <property type="protein sequence ID" value="OMERI04G05730.1"/>
    <property type="gene ID" value="OMERI04G05730"/>
</dbReference>
<evidence type="ECO:0000313" key="3">
    <source>
        <dbReference type="Proteomes" id="UP000008021"/>
    </source>
</evidence>
<dbReference type="AlphaFoldDB" id="A0A0E0DC07"/>
<protein>
    <submittedName>
        <fullName evidence="2">Uncharacterized protein</fullName>
    </submittedName>
</protein>
<organism evidence="2">
    <name type="scientific">Oryza meridionalis</name>
    <dbReference type="NCBI Taxonomy" id="40149"/>
    <lineage>
        <taxon>Eukaryota</taxon>
        <taxon>Viridiplantae</taxon>
        <taxon>Streptophyta</taxon>
        <taxon>Embryophyta</taxon>
        <taxon>Tracheophyta</taxon>
        <taxon>Spermatophyta</taxon>
        <taxon>Magnoliopsida</taxon>
        <taxon>Liliopsida</taxon>
        <taxon>Poales</taxon>
        <taxon>Poaceae</taxon>
        <taxon>BOP clade</taxon>
        <taxon>Oryzoideae</taxon>
        <taxon>Oryzeae</taxon>
        <taxon>Oryzinae</taxon>
        <taxon>Oryza</taxon>
    </lineage>
</organism>
<accession>A0A0E0DC07</accession>
<dbReference type="HOGENOM" id="CLU_2835502_0_0_1"/>
<feature type="compositionally biased region" description="Polar residues" evidence="1">
    <location>
        <begin position="56"/>
        <end position="66"/>
    </location>
</feature>
<keyword evidence="3" id="KW-1185">Reference proteome</keyword>
<evidence type="ECO:0000256" key="1">
    <source>
        <dbReference type="SAM" id="MobiDB-lite"/>
    </source>
</evidence>
<sequence>MGSSRATTAAVGGQPRSAGPTASLASILPPPPFVDPLCRRRSARSVDGEDHRRKSSSPVQPRASTV</sequence>
<proteinExistence type="predicted"/>
<reference evidence="2" key="1">
    <citation type="submission" date="2015-04" db="UniProtKB">
        <authorList>
            <consortium name="EnsemblPlants"/>
        </authorList>
    </citation>
    <scope>IDENTIFICATION</scope>
</reference>
<name>A0A0E0DC07_9ORYZ</name>
<feature type="region of interest" description="Disordered" evidence="1">
    <location>
        <begin position="1"/>
        <end position="66"/>
    </location>
</feature>
<reference evidence="2" key="2">
    <citation type="submission" date="2018-05" db="EMBL/GenBank/DDBJ databases">
        <title>OmerRS3 (Oryza meridionalis Reference Sequence Version 3).</title>
        <authorList>
            <person name="Zhang J."/>
            <person name="Kudrna D."/>
            <person name="Lee S."/>
            <person name="Talag J."/>
            <person name="Welchert J."/>
            <person name="Wing R.A."/>
        </authorList>
    </citation>
    <scope>NUCLEOTIDE SEQUENCE [LARGE SCALE GENOMIC DNA]</scope>
    <source>
        <strain evidence="2">cv. OR44</strain>
    </source>
</reference>
<evidence type="ECO:0000313" key="2">
    <source>
        <dbReference type="EnsemblPlants" id="OMERI04G05730.1"/>
    </source>
</evidence>